<feature type="compositionally biased region" description="Basic and acidic residues" evidence="1">
    <location>
        <begin position="85"/>
        <end position="97"/>
    </location>
</feature>
<evidence type="ECO:0000313" key="3">
    <source>
        <dbReference type="Proteomes" id="UP000250235"/>
    </source>
</evidence>
<proteinExistence type="predicted"/>
<evidence type="ECO:0000313" key="2">
    <source>
        <dbReference type="EMBL" id="KZV21065.1"/>
    </source>
</evidence>
<dbReference type="EMBL" id="KV014971">
    <property type="protein sequence ID" value="KZV21065.1"/>
    <property type="molecule type" value="Genomic_DNA"/>
</dbReference>
<sequence length="97" mass="10490">MRPLQYLRSAATVPAFGRYSACVRRLQCLCAAATVPPCCRYSPRPEIRFLRQPALEVLTNSARTETPQRGGRNKSGEGAAAGGGDVRERSGRPREGG</sequence>
<gene>
    <name evidence="2" type="ORF">F511_12092</name>
</gene>
<reference evidence="2 3" key="1">
    <citation type="journal article" date="2015" name="Proc. Natl. Acad. Sci. U.S.A.">
        <title>The resurrection genome of Boea hygrometrica: A blueprint for survival of dehydration.</title>
        <authorList>
            <person name="Xiao L."/>
            <person name="Yang G."/>
            <person name="Zhang L."/>
            <person name="Yang X."/>
            <person name="Zhao S."/>
            <person name="Ji Z."/>
            <person name="Zhou Q."/>
            <person name="Hu M."/>
            <person name="Wang Y."/>
            <person name="Chen M."/>
            <person name="Xu Y."/>
            <person name="Jin H."/>
            <person name="Xiao X."/>
            <person name="Hu G."/>
            <person name="Bao F."/>
            <person name="Hu Y."/>
            <person name="Wan P."/>
            <person name="Li L."/>
            <person name="Deng X."/>
            <person name="Kuang T."/>
            <person name="Xiang C."/>
            <person name="Zhu J.K."/>
            <person name="Oliver M.J."/>
            <person name="He Y."/>
        </authorList>
    </citation>
    <scope>NUCLEOTIDE SEQUENCE [LARGE SCALE GENOMIC DNA]</scope>
    <source>
        <strain evidence="3">cv. XS01</strain>
    </source>
</reference>
<dbReference type="AlphaFoldDB" id="A0A2Z7AGW3"/>
<evidence type="ECO:0000256" key="1">
    <source>
        <dbReference type="SAM" id="MobiDB-lite"/>
    </source>
</evidence>
<accession>A0A2Z7AGW3</accession>
<feature type="compositionally biased region" description="Polar residues" evidence="1">
    <location>
        <begin position="58"/>
        <end position="67"/>
    </location>
</feature>
<organism evidence="2 3">
    <name type="scientific">Dorcoceras hygrometricum</name>
    <dbReference type="NCBI Taxonomy" id="472368"/>
    <lineage>
        <taxon>Eukaryota</taxon>
        <taxon>Viridiplantae</taxon>
        <taxon>Streptophyta</taxon>
        <taxon>Embryophyta</taxon>
        <taxon>Tracheophyta</taxon>
        <taxon>Spermatophyta</taxon>
        <taxon>Magnoliopsida</taxon>
        <taxon>eudicotyledons</taxon>
        <taxon>Gunneridae</taxon>
        <taxon>Pentapetalae</taxon>
        <taxon>asterids</taxon>
        <taxon>lamiids</taxon>
        <taxon>Lamiales</taxon>
        <taxon>Gesneriaceae</taxon>
        <taxon>Didymocarpoideae</taxon>
        <taxon>Trichosporeae</taxon>
        <taxon>Loxocarpinae</taxon>
        <taxon>Dorcoceras</taxon>
    </lineage>
</organism>
<name>A0A2Z7AGW3_9LAMI</name>
<keyword evidence="3" id="KW-1185">Reference proteome</keyword>
<feature type="region of interest" description="Disordered" evidence="1">
    <location>
        <begin position="58"/>
        <end position="97"/>
    </location>
</feature>
<protein>
    <submittedName>
        <fullName evidence="2">Uncharacterized protein</fullName>
    </submittedName>
</protein>
<dbReference type="Proteomes" id="UP000250235">
    <property type="component" value="Unassembled WGS sequence"/>
</dbReference>